<reference evidence="5 6" key="1">
    <citation type="submission" date="2023-03" db="EMBL/GenBank/DDBJ databases">
        <title>Novel Species.</title>
        <authorList>
            <person name="Ma S."/>
        </authorList>
    </citation>
    <scope>NUCLEOTIDE SEQUENCE [LARGE SCALE GENOMIC DNA]</scope>
    <source>
        <strain evidence="5 6">LIND6LT2</strain>
    </source>
</reference>
<dbReference type="PANTHER" id="PTHR48267:SF1">
    <property type="entry name" value="BILIRUBIN OXIDASE"/>
    <property type="match status" value="1"/>
</dbReference>
<dbReference type="InterPro" id="IPR008972">
    <property type="entry name" value="Cupredoxin"/>
</dbReference>
<dbReference type="RefSeq" id="WP_341878124.1">
    <property type="nucleotide sequence ID" value="NZ_CP121687.1"/>
</dbReference>
<evidence type="ECO:0000259" key="4">
    <source>
        <dbReference type="Pfam" id="PF07732"/>
    </source>
</evidence>
<dbReference type="Pfam" id="PF07732">
    <property type="entry name" value="Cu-oxidase_3"/>
    <property type="match status" value="1"/>
</dbReference>
<dbReference type="PANTHER" id="PTHR48267">
    <property type="entry name" value="CUPREDOXIN SUPERFAMILY PROTEIN"/>
    <property type="match status" value="1"/>
</dbReference>
<dbReference type="InterPro" id="IPR011707">
    <property type="entry name" value="Cu-oxidase-like_N"/>
</dbReference>
<evidence type="ECO:0000256" key="1">
    <source>
        <dbReference type="ARBA" id="ARBA00010609"/>
    </source>
</evidence>
<dbReference type="EMBL" id="CP121687">
    <property type="protein sequence ID" value="WZL71160.1"/>
    <property type="molecule type" value="Genomic_DNA"/>
</dbReference>
<sequence length="441" mass="51049">MPNVRTVVHLHGAEVEPESDGHPEAWFTRDFAQCGPRFEHTVYKYSNNQRPTTLWYHDHAIGITRLNVYAGLAGMYIIRNEEENALNLPAGKYEIPLLIQDKSFNEDGSLFYPRTVNNPPPEFPNPSITPGVAGDFIVVNGKIWPYLEVEQRKYRFRILNGSNERFYRMRLDSGQPFIQIGSDGGLLQKPVTMEEITIAPSERVDVIIDFTEQPLDSKIILTNTARTPFDFGAPPDPETTGLIMQFRVIPREGPDESEVPKFLSTIKRFKECEANRTRDITLDVTQDRYGRLMFMLNNHMFMDKITENPILGDVEIWRIINQGIAVHPIHIHLIQFQILDRIPFDVEAYNLKGQLRFTGDPEPPLPNEQGWKDTVQAFPGFVTRVIMRFAPYTGRYVYHCHILEHEDHDMMRQFEVIPRKFRPCVNDECSECSQSYRCICE</sequence>
<dbReference type="Pfam" id="PF07731">
    <property type="entry name" value="Cu-oxidase_2"/>
    <property type="match status" value="1"/>
</dbReference>
<comment type="similarity">
    <text evidence="1">Belongs to the multicopper oxidase family.</text>
</comment>
<dbReference type="InterPro" id="IPR001117">
    <property type="entry name" value="Cu-oxidase_2nd"/>
</dbReference>
<evidence type="ECO:0000313" key="5">
    <source>
        <dbReference type="EMBL" id="WZL71160.1"/>
    </source>
</evidence>
<name>A0ABZ2Y8B7_9FIRM</name>
<dbReference type="Gene3D" id="2.60.40.420">
    <property type="entry name" value="Cupredoxins - blue copper proteins"/>
    <property type="match status" value="3"/>
</dbReference>
<dbReference type="Pfam" id="PF00394">
    <property type="entry name" value="Cu-oxidase"/>
    <property type="match status" value="1"/>
</dbReference>
<evidence type="ECO:0000259" key="3">
    <source>
        <dbReference type="Pfam" id="PF07731"/>
    </source>
</evidence>
<dbReference type="CDD" id="cd13844">
    <property type="entry name" value="CuRO_1_BOD_CotA_like"/>
    <property type="match status" value="1"/>
</dbReference>
<proteinExistence type="inferred from homology"/>
<dbReference type="SUPFAM" id="SSF49503">
    <property type="entry name" value="Cupredoxins"/>
    <property type="match status" value="3"/>
</dbReference>
<feature type="domain" description="Plastocyanin-like" evidence="2">
    <location>
        <begin position="147"/>
        <end position="214"/>
    </location>
</feature>
<dbReference type="Proteomes" id="UP001486565">
    <property type="component" value="Chromosome"/>
</dbReference>
<organism evidence="5 6">
    <name type="scientific">Defluviitalea saccharophila</name>
    <dbReference type="NCBI Taxonomy" id="879970"/>
    <lineage>
        <taxon>Bacteria</taxon>
        <taxon>Bacillati</taxon>
        <taxon>Bacillota</taxon>
        <taxon>Clostridia</taxon>
        <taxon>Lachnospirales</taxon>
        <taxon>Defluviitaleaceae</taxon>
        <taxon>Defluviitalea</taxon>
    </lineage>
</organism>
<dbReference type="InterPro" id="IPR045087">
    <property type="entry name" value="Cu-oxidase_fam"/>
</dbReference>
<dbReference type="InterPro" id="IPR011706">
    <property type="entry name" value="Cu-oxidase_C"/>
</dbReference>
<feature type="domain" description="Plastocyanin-like" evidence="4">
    <location>
        <begin position="5"/>
        <end position="82"/>
    </location>
</feature>
<dbReference type="CDD" id="cd13868">
    <property type="entry name" value="CuRO_2_CotA_like"/>
    <property type="match status" value="1"/>
</dbReference>
<accession>A0ABZ2Y8B7</accession>
<gene>
    <name evidence="5" type="ORF">QBE51_06485</name>
</gene>
<feature type="domain" description="Plastocyanin-like" evidence="3">
    <location>
        <begin position="295"/>
        <end position="418"/>
    </location>
</feature>
<evidence type="ECO:0000313" key="6">
    <source>
        <dbReference type="Proteomes" id="UP001486565"/>
    </source>
</evidence>
<keyword evidence="6" id="KW-1185">Reference proteome</keyword>
<evidence type="ECO:0000259" key="2">
    <source>
        <dbReference type="Pfam" id="PF00394"/>
    </source>
</evidence>
<dbReference type="CDD" id="cd13891">
    <property type="entry name" value="CuRO_3_CotA_like"/>
    <property type="match status" value="1"/>
</dbReference>
<protein>
    <submittedName>
        <fullName evidence="5">Multicopper oxidase</fullName>
    </submittedName>
</protein>